<protein>
    <submittedName>
        <fullName evidence="1">Uncharacterized protein</fullName>
    </submittedName>
</protein>
<dbReference type="EMBL" id="BK032667">
    <property type="protein sequence ID" value="DAF53965.1"/>
    <property type="molecule type" value="Genomic_DNA"/>
</dbReference>
<accession>A0A8S5SSE8</accession>
<proteinExistence type="predicted"/>
<evidence type="ECO:0000313" key="1">
    <source>
        <dbReference type="EMBL" id="DAF53965.1"/>
    </source>
</evidence>
<name>A0A8S5SSE8_9CAUD</name>
<reference evidence="1" key="1">
    <citation type="journal article" date="2021" name="Proc. Natl. Acad. Sci. U.S.A.">
        <title>A Catalog of Tens of Thousands of Viruses from Human Metagenomes Reveals Hidden Associations with Chronic Diseases.</title>
        <authorList>
            <person name="Tisza M.J."/>
            <person name="Buck C.B."/>
        </authorList>
    </citation>
    <scope>NUCLEOTIDE SEQUENCE</scope>
    <source>
        <strain evidence="1">CttuC6</strain>
    </source>
</reference>
<organism evidence="1">
    <name type="scientific">Siphoviridae sp. cttuC6</name>
    <dbReference type="NCBI Taxonomy" id="2827962"/>
    <lineage>
        <taxon>Viruses</taxon>
        <taxon>Duplodnaviria</taxon>
        <taxon>Heunggongvirae</taxon>
        <taxon>Uroviricota</taxon>
        <taxon>Caudoviricetes</taxon>
    </lineage>
</organism>
<sequence length="33" mass="3967">MRPVHFSRYPDLSSPHQCGFLLPDLQVRFPIRR</sequence>